<feature type="domain" description="YqaJ viral recombinase" evidence="2">
    <location>
        <begin position="16"/>
        <end position="152"/>
    </location>
</feature>
<evidence type="ECO:0000259" key="2">
    <source>
        <dbReference type="Pfam" id="PF09588"/>
    </source>
</evidence>
<evidence type="ECO:0000256" key="1">
    <source>
        <dbReference type="ARBA" id="ARBA00022801"/>
    </source>
</evidence>
<dbReference type="InterPro" id="IPR019080">
    <property type="entry name" value="YqaJ_viral_recombinase"/>
</dbReference>
<dbReference type="eggNOG" id="COG5377">
    <property type="taxonomic scope" value="Bacteria"/>
</dbReference>
<gene>
    <name evidence="3" type="ORF">C823_01453</name>
</gene>
<organism evidence="3 4">
    <name type="scientific">Eubacterium plexicaudatum ASF492</name>
    <dbReference type="NCBI Taxonomy" id="1235802"/>
    <lineage>
        <taxon>Bacteria</taxon>
        <taxon>Bacillati</taxon>
        <taxon>Bacillota</taxon>
        <taxon>Clostridia</taxon>
        <taxon>Eubacteriales</taxon>
        <taxon>Eubacteriaceae</taxon>
        <taxon>Eubacterium</taxon>
    </lineage>
</organism>
<dbReference type="SUPFAM" id="SSF52980">
    <property type="entry name" value="Restriction endonuclease-like"/>
    <property type="match status" value="1"/>
</dbReference>
<keyword evidence="4" id="KW-1185">Reference proteome</keyword>
<reference evidence="3 4" key="1">
    <citation type="journal article" date="2014" name="Genome Announc.">
        <title>Draft genome sequences of the altered schaedler flora, a defined bacterial community from gnotobiotic mice.</title>
        <authorList>
            <person name="Wannemuehler M.J."/>
            <person name="Overstreet A.M."/>
            <person name="Ward D.V."/>
            <person name="Phillips G.J."/>
        </authorList>
    </citation>
    <scope>NUCLEOTIDE SEQUENCE [LARGE SCALE GENOMIC DNA]</scope>
    <source>
        <strain evidence="3 4">ASF492</strain>
    </source>
</reference>
<dbReference type="Pfam" id="PF09588">
    <property type="entry name" value="YqaJ"/>
    <property type="match status" value="1"/>
</dbReference>
<dbReference type="InterPro" id="IPR051703">
    <property type="entry name" value="NF-kappa-B_Signaling_Reg"/>
</dbReference>
<keyword evidence="1" id="KW-0378">Hydrolase</keyword>
<protein>
    <recommendedName>
        <fullName evidence="2">YqaJ viral recombinase domain-containing protein</fullName>
    </recommendedName>
</protein>
<dbReference type="InterPro" id="IPR017482">
    <property type="entry name" value="Lambda-type_endonuclease"/>
</dbReference>
<dbReference type="AlphaFoldDB" id="N2B3W0"/>
<dbReference type="Gene3D" id="3.90.320.10">
    <property type="match status" value="1"/>
</dbReference>
<dbReference type="PANTHER" id="PTHR46609:SF6">
    <property type="entry name" value="EXONUCLEASE, PHAGE-TYPE_RECB, C-TERMINAL DOMAIN-CONTAINING PROTEIN-RELATED"/>
    <property type="match status" value="1"/>
</dbReference>
<dbReference type="InterPro" id="IPR011335">
    <property type="entry name" value="Restrct_endonuc-II-like"/>
</dbReference>
<dbReference type="HOGENOM" id="CLU_049574_1_1_9"/>
<proteinExistence type="predicted"/>
<accession>N2B3W0</accession>
<dbReference type="OrthoDB" id="46225at2"/>
<sequence>MGVNILVETETLSREEWLHCRKRGIGGSDVSAILGISRWKSAVGLWLEKTGQADDIPEENEAVQWGNIMEPVIRKHFSEVMGRPVMEVRAILQHSEYPFMLADIDGLTVDDEGNPAVLEVKTASEYKRSEWENDIPVYYQTQVQHYLFVTGAVKAYVAVLIGGSSFRVYEMDADLEVHKMLIAVEREFWYKVQNMVRPEIDGSDASRELLDRIYKGGSSERAVLPGEAIGYIEEYISASDDEEDAKARKQDAANHIKDIMGDFNSAECLGYTVTWKPVKSERIDAKALKAEEPEVYAKYIKTVNSRRFSIK</sequence>
<dbReference type="NCBIfam" id="TIGR03033">
    <property type="entry name" value="phage_rel_nuc"/>
    <property type="match status" value="1"/>
</dbReference>
<dbReference type="InterPro" id="IPR011604">
    <property type="entry name" value="PDDEXK-like_dom_sf"/>
</dbReference>
<dbReference type="STRING" id="1235802.C823_01453"/>
<comment type="caution">
    <text evidence="3">The sequence shown here is derived from an EMBL/GenBank/DDBJ whole genome shotgun (WGS) entry which is preliminary data.</text>
</comment>
<dbReference type="PANTHER" id="PTHR46609">
    <property type="entry name" value="EXONUCLEASE, PHAGE-TYPE/RECB, C-TERMINAL DOMAIN-CONTAINING PROTEIN"/>
    <property type="match status" value="1"/>
</dbReference>
<name>N2B3W0_9FIRM</name>
<evidence type="ECO:0000313" key="3">
    <source>
        <dbReference type="EMBL" id="EMZ33035.1"/>
    </source>
</evidence>
<dbReference type="PATRIC" id="fig|1235802.3.peg.1545"/>
<dbReference type="GO" id="GO:0016787">
    <property type="term" value="F:hydrolase activity"/>
    <property type="evidence" value="ECO:0007669"/>
    <property type="project" value="UniProtKB-KW"/>
</dbReference>
<evidence type="ECO:0000313" key="4">
    <source>
        <dbReference type="Proteomes" id="UP000012589"/>
    </source>
</evidence>
<dbReference type="Proteomes" id="UP000012589">
    <property type="component" value="Unassembled WGS sequence"/>
</dbReference>
<dbReference type="EMBL" id="AQFT01000041">
    <property type="protein sequence ID" value="EMZ33035.1"/>
    <property type="molecule type" value="Genomic_DNA"/>
</dbReference>